<dbReference type="Pfam" id="PF02517">
    <property type="entry name" value="Rce1-like"/>
    <property type="match status" value="1"/>
</dbReference>
<evidence type="ECO:0000256" key="10">
    <source>
        <dbReference type="ARBA" id="ARBA00049729"/>
    </source>
</evidence>
<feature type="transmembrane region" description="Helical" evidence="11">
    <location>
        <begin position="251"/>
        <end position="269"/>
    </location>
</feature>
<feature type="transmembrane region" description="Helical" evidence="11">
    <location>
        <begin position="119"/>
        <end position="140"/>
    </location>
</feature>
<dbReference type="EC" id="3.4.26.1" evidence="10"/>
<evidence type="ECO:0000313" key="13">
    <source>
        <dbReference type="EMBL" id="ONH96200.1"/>
    </source>
</evidence>
<evidence type="ECO:0000256" key="4">
    <source>
        <dbReference type="ARBA" id="ARBA00022692"/>
    </source>
</evidence>
<dbReference type="PANTHER" id="PTHR13046">
    <property type="entry name" value="PROTEASE U48 CAAX PRENYL PROTEASE RCE1"/>
    <property type="match status" value="1"/>
</dbReference>
<dbReference type="GO" id="GO:0004222">
    <property type="term" value="F:metalloendopeptidase activity"/>
    <property type="evidence" value="ECO:0007669"/>
    <property type="project" value="InterPro"/>
</dbReference>
<dbReference type="EMBL" id="CM007657">
    <property type="protein sequence ID" value="ONH96200.1"/>
    <property type="molecule type" value="Genomic_DNA"/>
</dbReference>
<feature type="transmembrane region" description="Helical" evidence="11">
    <location>
        <begin position="217"/>
        <end position="245"/>
    </location>
</feature>
<sequence length="318" mass="34739">MEEIPSSPLQAVRKSMSMIYNSEWKSLSQLKMDGGGVSKAVAVVACAAMALFYVAILYAPTLILRLPPPPSFKNFMIRRFICAAISSVVSVVVSALLLPMKSREASSLLGVYGIRMDHIWQAVIFPLTLTALMYGGSLVLKSLLLMSALREHMNFGGGLSFNNIKNLSEEIVACSRSIASDVLVWRTYVVAPLTEELVFRACMLPLLLCGGFQKSTVIFLCPIFFSLGLQLGYTVVFGSYASFLFIQTGHFLAPLVAHAFCNFMGLPVLVSRGKGIVSVASVAGIVGFLWLLFPMTHPELYNDRTDNCVCWQGYCSGN</sequence>
<evidence type="ECO:0000256" key="8">
    <source>
        <dbReference type="ARBA" id="ARBA00023136"/>
    </source>
</evidence>
<keyword evidence="14" id="KW-1185">Reference proteome</keyword>
<name>A0A251NA49_PRUPE</name>
<evidence type="ECO:0000256" key="2">
    <source>
        <dbReference type="ARBA" id="ARBA00006897"/>
    </source>
</evidence>
<dbReference type="InterPro" id="IPR039731">
    <property type="entry name" value="Rce1"/>
</dbReference>
<evidence type="ECO:0000256" key="11">
    <source>
        <dbReference type="SAM" id="Phobius"/>
    </source>
</evidence>
<gene>
    <name evidence="13" type="ORF">PRUPE_7G112900</name>
</gene>
<organism evidence="13 14">
    <name type="scientific">Prunus persica</name>
    <name type="common">Peach</name>
    <name type="synonym">Amygdalus persica</name>
    <dbReference type="NCBI Taxonomy" id="3760"/>
    <lineage>
        <taxon>Eukaryota</taxon>
        <taxon>Viridiplantae</taxon>
        <taxon>Streptophyta</taxon>
        <taxon>Embryophyta</taxon>
        <taxon>Tracheophyta</taxon>
        <taxon>Spermatophyta</taxon>
        <taxon>Magnoliopsida</taxon>
        <taxon>eudicotyledons</taxon>
        <taxon>Gunneridae</taxon>
        <taxon>Pentapetalae</taxon>
        <taxon>rosids</taxon>
        <taxon>fabids</taxon>
        <taxon>Rosales</taxon>
        <taxon>Rosaceae</taxon>
        <taxon>Amygdaloideae</taxon>
        <taxon>Amygdaleae</taxon>
        <taxon>Prunus</taxon>
    </lineage>
</organism>
<accession>A0A251NA49</accession>
<dbReference type="AlphaFoldDB" id="A0A251NA49"/>
<keyword evidence="6" id="KW-0256">Endoplasmic reticulum</keyword>
<dbReference type="PANTHER" id="PTHR13046:SF0">
    <property type="entry name" value="CAAX PRENYL PROTEASE 2"/>
    <property type="match status" value="1"/>
</dbReference>
<evidence type="ECO:0000256" key="3">
    <source>
        <dbReference type="ARBA" id="ARBA00022670"/>
    </source>
</evidence>
<keyword evidence="3" id="KW-0645">Protease</keyword>
<keyword evidence="8 11" id="KW-0472">Membrane</keyword>
<protein>
    <recommendedName>
        <fullName evidence="10">intramembrane prenyl-peptidase Rce1</fullName>
        <ecNumber evidence="10">3.4.26.1</ecNumber>
    </recommendedName>
</protein>
<dbReference type="GO" id="GO:0005789">
    <property type="term" value="C:endoplasmic reticulum membrane"/>
    <property type="evidence" value="ECO:0007669"/>
    <property type="project" value="UniProtKB-SubCell"/>
</dbReference>
<comment type="similarity">
    <text evidence="2">Belongs to the peptidase U48 family.</text>
</comment>
<comment type="catalytic activity">
    <reaction evidence="9">
        <text>Hydrolyzes the peptide bond -P2-(S-farnesyl or geranylgeranyl)C-P1'-P2'-P3'-COOH where P1' and P2' are amino acids with aliphatic sidechains and P3' is any C-terminal residue.</text>
        <dbReference type="EC" id="3.4.26.1"/>
    </reaction>
</comment>
<feature type="transmembrane region" description="Helical" evidence="11">
    <location>
        <begin position="276"/>
        <end position="293"/>
    </location>
</feature>
<evidence type="ECO:0000256" key="1">
    <source>
        <dbReference type="ARBA" id="ARBA00004477"/>
    </source>
</evidence>
<feature type="domain" description="CAAX prenyl protease 2/Lysostaphin resistance protein A-like" evidence="12">
    <location>
        <begin position="183"/>
        <end position="264"/>
    </location>
</feature>
<comment type="subcellular location">
    <subcellularLocation>
        <location evidence="1">Endoplasmic reticulum membrane</location>
        <topology evidence="1">Multi-pass membrane protein</topology>
    </subcellularLocation>
</comment>
<evidence type="ECO:0000256" key="5">
    <source>
        <dbReference type="ARBA" id="ARBA00022801"/>
    </source>
</evidence>
<evidence type="ECO:0000256" key="9">
    <source>
        <dbReference type="ARBA" id="ARBA00047280"/>
    </source>
</evidence>
<evidence type="ECO:0000313" key="14">
    <source>
        <dbReference type="Proteomes" id="UP000006882"/>
    </source>
</evidence>
<keyword evidence="5" id="KW-0378">Hydrolase</keyword>
<reference evidence="13 14" key="1">
    <citation type="journal article" date="2013" name="Nat. Genet.">
        <title>The high-quality draft genome of peach (Prunus persica) identifies unique patterns of genetic diversity, domestication and genome evolution.</title>
        <authorList>
            <consortium name="International Peach Genome Initiative"/>
            <person name="Verde I."/>
            <person name="Abbott A.G."/>
            <person name="Scalabrin S."/>
            <person name="Jung S."/>
            <person name="Shu S."/>
            <person name="Marroni F."/>
            <person name="Zhebentyayeva T."/>
            <person name="Dettori M.T."/>
            <person name="Grimwood J."/>
            <person name="Cattonaro F."/>
            <person name="Zuccolo A."/>
            <person name="Rossini L."/>
            <person name="Jenkins J."/>
            <person name="Vendramin E."/>
            <person name="Meisel L.A."/>
            <person name="Decroocq V."/>
            <person name="Sosinski B."/>
            <person name="Prochnik S."/>
            <person name="Mitros T."/>
            <person name="Policriti A."/>
            <person name="Cipriani G."/>
            <person name="Dondini L."/>
            <person name="Ficklin S."/>
            <person name="Goodstein D.M."/>
            <person name="Xuan P."/>
            <person name="Del Fabbro C."/>
            <person name="Aramini V."/>
            <person name="Copetti D."/>
            <person name="Gonzalez S."/>
            <person name="Horner D.S."/>
            <person name="Falchi R."/>
            <person name="Lucas S."/>
            <person name="Mica E."/>
            <person name="Maldonado J."/>
            <person name="Lazzari B."/>
            <person name="Bielenberg D."/>
            <person name="Pirona R."/>
            <person name="Miculan M."/>
            <person name="Barakat A."/>
            <person name="Testolin R."/>
            <person name="Stella A."/>
            <person name="Tartarini S."/>
            <person name="Tonutti P."/>
            <person name="Arus P."/>
            <person name="Orellana A."/>
            <person name="Wells C."/>
            <person name="Main D."/>
            <person name="Vizzotto G."/>
            <person name="Silva H."/>
            <person name="Salamini F."/>
            <person name="Schmutz J."/>
            <person name="Morgante M."/>
            <person name="Rokhsar D.S."/>
        </authorList>
    </citation>
    <scope>NUCLEOTIDE SEQUENCE [LARGE SCALE GENOMIC DNA]</scope>
    <source>
        <strain evidence="14">cv. Nemared</strain>
    </source>
</reference>
<dbReference type="InterPro" id="IPR003675">
    <property type="entry name" value="Rce1/LyrA-like_dom"/>
</dbReference>
<keyword evidence="7 11" id="KW-1133">Transmembrane helix</keyword>
<feature type="transmembrane region" description="Helical" evidence="11">
    <location>
        <begin position="40"/>
        <end position="59"/>
    </location>
</feature>
<evidence type="ECO:0000259" key="12">
    <source>
        <dbReference type="Pfam" id="PF02517"/>
    </source>
</evidence>
<keyword evidence="4 11" id="KW-0812">Transmembrane</keyword>
<dbReference type="Proteomes" id="UP000006882">
    <property type="component" value="Chromosome G7"/>
</dbReference>
<dbReference type="GO" id="GO:0071586">
    <property type="term" value="P:CAAX-box protein processing"/>
    <property type="evidence" value="ECO:0007669"/>
    <property type="project" value="InterPro"/>
</dbReference>
<dbReference type="Gramene" id="ONH96200">
    <property type="protein sequence ID" value="ONH96200"/>
    <property type="gene ID" value="PRUPE_7G112900"/>
</dbReference>
<feature type="transmembrane region" description="Helical" evidence="11">
    <location>
        <begin position="80"/>
        <end position="99"/>
    </location>
</feature>
<proteinExistence type="inferred from homology"/>
<evidence type="ECO:0000256" key="7">
    <source>
        <dbReference type="ARBA" id="ARBA00022989"/>
    </source>
</evidence>
<evidence type="ECO:0000256" key="6">
    <source>
        <dbReference type="ARBA" id="ARBA00022824"/>
    </source>
</evidence>